<sequence length="626" mass="73306">MKKNYIPKSILFATSLITVPVVAVSCQIQKSERQSTFLDINKVSRVFLHRLSLGQIASLHNSQKIFYYYNEKDEKKYFDNAIVEDDKLYLIKDQQKELYKFDFPYQPSWKQFISKFNNVNIEKSAESMDINSFLNQFTFDEIDTANGFNDEWFTILSEVNKHDYNRVGDPYFADMQTIIFRLIQDEALNYSTMNRRYMVNKDGKQVLFDNLFQTQYIQASAWLSKEHKAQRDNFESILLLYLNRFNVNVGKIEIDWDNAKIKKSYSGASDYVEFKIKDIKDMHGNSIMDQNKKDVTYYINNFRTYATDQKFGVGIQGLEETMPLFTDYIPNPLLYMNGGKYLNIVDNINYFIKGATSFDYWNAKGLIYLFEKFKDKFFYIKVPEYKQAEDKAYEIIDFKFTPYFNTAQLIKAIVRVYKHDGSSKDYVWISSNFDDHGHRLKGMITKNVGVNDVEVPDIYSFNPNLKPISAGIKLNDFLDYQNPNSAFNVLLERAGAKLENLFSYWNNDSRSNYEPALLNDSSFQVKILNSYINNYLLAYELENKAGVTMSGVKRIDIKVLPNDKSLGQAYLRLDFKAFANDRDFDFENKDEKTLKSVYLYWNGFRGYDKSKTSNLFTIDKIVEGGE</sequence>
<organism evidence="2 3">
    <name type="scientific">Metamycoplasma neophronis</name>
    <dbReference type="NCBI Taxonomy" id="872983"/>
    <lineage>
        <taxon>Bacteria</taxon>
        <taxon>Bacillati</taxon>
        <taxon>Mycoplasmatota</taxon>
        <taxon>Mycoplasmoidales</taxon>
        <taxon>Metamycoplasmataceae</taxon>
        <taxon>Metamycoplasma</taxon>
    </lineage>
</organism>
<comment type="caution">
    <text evidence="2">The sequence shown here is derived from an EMBL/GenBank/DDBJ whole genome shotgun (WGS) entry which is preliminary data.</text>
</comment>
<dbReference type="PROSITE" id="PS51257">
    <property type="entry name" value="PROKAR_LIPOPROTEIN"/>
    <property type="match status" value="1"/>
</dbReference>
<dbReference type="RefSeq" id="WP_140914995.1">
    <property type="nucleotide sequence ID" value="NZ_VHHP01000007.1"/>
</dbReference>
<evidence type="ECO:0000313" key="3">
    <source>
        <dbReference type="Proteomes" id="UP000316851"/>
    </source>
</evidence>
<accession>A0ABY2Z0B8</accession>
<proteinExistence type="predicted"/>
<name>A0ABY2Z0B8_9BACT</name>
<dbReference type="NCBIfam" id="NF045963">
    <property type="entry name" value="MAG3240_fam"/>
    <property type="match status" value="1"/>
</dbReference>
<feature type="chain" id="PRO_5046131896" description="Lipoprotein" evidence="1">
    <location>
        <begin position="24"/>
        <end position="626"/>
    </location>
</feature>
<protein>
    <recommendedName>
        <fullName evidence="4">Lipoprotein</fullName>
    </recommendedName>
</protein>
<dbReference type="Proteomes" id="UP000316851">
    <property type="component" value="Unassembled WGS sequence"/>
</dbReference>
<gene>
    <name evidence="2" type="ORF">FJR74_02680</name>
</gene>
<evidence type="ECO:0008006" key="4">
    <source>
        <dbReference type="Google" id="ProtNLM"/>
    </source>
</evidence>
<feature type="signal peptide" evidence="1">
    <location>
        <begin position="1"/>
        <end position="23"/>
    </location>
</feature>
<keyword evidence="3" id="KW-1185">Reference proteome</keyword>
<evidence type="ECO:0000256" key="1">
    <source>
        <dbReference type="SAM" id="SignalP"/>
    </source>
</evidence>
<keyword evidence="1" id="KW-0732">Signal</keyword>
<dbReference type="EMBL" id="VHHP01000007">
    <property type="protein sequence ID" value="TPR53394.1"/>
    <property type="molecule type" value="Genomic_DNA"/>
</dbReference>
<reference evidence="2" key="1">
    <citation type="submission" date="2019-06" db="EMBL/GenBank/DDBJ databases">
        <title>Mycoplasma neophronis type strain whole genome sequence.</title>
        <authorList>
            <person name="Spergser J."/>
        </authorList>
    </citation>
    <scope>NUCLEOTIDE SEQUENCE [LARGE SCALE GENOMIC DNA]</scope>
    <source>
        <strain evidence="2">DSM 24097</strain>
    </source>
</reference>
<evidence type="ECO:0000313" key="2">
    <source>
        <dbReference type="EMBL" id="TPR53394.1"/>
    </source>
</evidence>